<dbReference type="eggNOG" id="COG3121">
    <property type="taxonomic scope" value="Bacteria"/>
</dbReference>
<keyword evidence="4" id="KW-1185">Reference proteome</keyword>
<dbReference type="EMBL" id="BBIO01000003">
    <property type="protein sequence ID" value="GAK44366.1"/>
    <property type="molecule type" value="Genomic_DNA"/>
</dbReference>
<dbReference type="Proteomes" id="UP000028702">
    <property type="component" value="Unassembled WGS sequence"/>
</dbReference>
<evidence type="ECO:0000313" key="4">
    <source>
        <dbReference type="Proteomes" id="UP000028702"/>
    </source>
</evidence>
<dbReference type="InterPro" id="IPR008962">
    <property type="entry name" value="PapD-like_sf"/>
</dbReference>
<comment type="caution">
    <text evidence="3">The sequence shown here is derived from an EMBL/GenBank/DDBJ whole genome shotgun (WGS) entry which is preliminary data.</text>
</comment>
<keyword evidence="1" id="KW-0732">Signal</keyword>
<feature type="chain" id="PRO_5001755012" evidence="1">
    <location>
        <begin position="25"/>
        <end position="241"/>
    </location>
</feature>
<keyword evidence="3" id="KW-0812">Transmembrane</keyword>
<dbReference type="Pfam" id="PF00345">
    <property type="entry name" value="PapD_N"/>
    <property type="match status" value="1"/>
</dbReference>
<sequence length="241" mass="26332">MIRFLCSWLCGLLAALFSAGSAFAFEIGPVSLVLPRDNPVGVFHVANNSPASISIEMLGYRWHQQDGRDFYEEEPALIITPPLFTLAPGERRLVRAGIMEAGDWGEEETAFRVLARDISPLDTSSGLRVRLQMLLPVFLEAASDKSALSLALSPRGDGALCLHARNEGNIHEKLLWLKAPSGARLMMQQYYLPGAAARECVPWNGDGAEAPFQAALISAGDTSPRFYDLVPGDDARRLVHK</sequence>
<name>A0A081B8J8_9HYPH</name>
<evidence type="ECO:0000259" key="2">
    <source>
        <dbReference type="Pfam" id="PF00345"/>
    </source>
</evidence>
<dbReference type="InterPro" id="IPR016147">
    <property type="entry name" value="Pili_assmbl_chaperone_N"/>
</dbReference>
<organism evidence="3 4">
    <name type="scientific">Tepidicaulis marinus</name>
    <dbReference type="NCBI Taxonomy" id="1333998"/>
    <lineage>
        <taxon>Bacteria</taxon>
        <taxon>Pseudomonadati</taxon>
        <taxon>Pseudomonadota</taxon>
        <taxon>Alphaproteobacteria</taxon>
        <taxon>Hyphomicrobiales</taxon>
        <taxon>Parvibaculaceae</taxon>
        <taxon>Tepidicaulis</taxon>
    </lineage>
</organism>
<accession>A0A081B8J8</accession>
<dbReference type="AlphaFoldDB" id="A0A081B8J8"/>
<dbReference type="PANTHER" id="PTHR30251:SF4">
    <property type="entry name" value="SLR1668 PROTEIN"/>
    <property type="match status" value="1"/>
</dbReference>
<dbReference type="InterPro" id="IPR013783">
    <property type="entry name" value="Ig-like_fold"/>
</dbReference>
<dbReference type="PANTHER" id="PTHR30251">
    <property type="entry name" value="PILUS ASSEMBLY CHAPERONE"/>
    <property type="match status" value="1"/>
</dbReference>
<dbReference type="GO" id="GO:0030288">
    <property type="term" value="C:outer membrane-bounded periplasmic space"/>
    <property type="evidence" value="ECO:0007669"/>
    <property type="project" value="InterPro"/>
</dbReference>
<dbReference type="SUPFAM" id="SSF49354">
    <property type="entry name" value="PapD-like"/>
    <property type="match status" value="1"/>
</dbReference>
<reference evidence="3 4" key="1">
    <citation type="submission" date="2014-07" db="EMBL/GenBank/DDBJ databases">
        <title>Tepidicaulis marinum gen. nov., sp. nov., a novel marine bacterium denitrifying nitrate to nitrous oxide strictly under microaerobic conditions.</title>
        <authorList>
            <person name="Takeuchi M."/>
            <person name="Yamagishi T."/>
            <person name="Kamagata Y."/>
            <person name="Oshima K."/>
            <person name="Hattori M."/>
            <person name="Katayama T."/>
            <person name="Hanada S."/>
            <person name="Tamaki H."/>
            <person name="Marumo K."/>
            <person name="Maeda H."/>
            <person name="Nedachi M."/>
            <person name="Iwasaki W."/>
            <person name="Suwa Y."/>
            <person name="Sakata S."/>
        </authorList>
    </citation>
    <scope>NUCLEOTIDE SEQUENCE [LARGE SCALE GENOMIC DNA]</scope>
    <source>
        <strain evidence="3 4">MA2</strain>
    </source>
</reference>
<dbReference type="Gene3D" id="2.60.40.10">
    <property type="entry name" value="Immunoglobulins"/>
    <property type="match status" value="1"/>
</dbReference>
<evidence type="ECO:0000313" key="3">
    <source>
        <dbReference type="EMBL" id="GAK44366.1"/>
    </source>
</evidence>
<dbReference type="STRING" id="1333998.M2A_0865"/>
<gene>
    <name evidence="3" type="ORF">M2A_0865</name>
</gene>
<feature type="signal peptide" evidence="1">
    <location>
        <begin position="1"/>
        <end position="24"/>
    </location>
</feature>
<dbReference type="RefSeq" id="WP_045443424.1">
    <property type="nucleotide sequence ID" value="NZ_BBIO01000003.1"/>
</dbReference>
<dbReference type="GO" id="GO:0071555">
    <property type="term" value="P:cell wall organization"/>
    <property type="evidence" value="ECO:0007669"/>
    <property type="project" value="InterPro"/>
</dbReference>
<keyword evidence="3" id="KW-0472">Membrane</keyword>
<protein>
    <submittedName>
        <fullName evidence="3">Pili assembly chaperone transmembrane protein</fullName>
    </submittedName>
</protein>
<evidence type="ECO:0000256" key="1">
    <source>
        <dbReference type="SAM" id="SignalP"/>
    </source>
</evidence>
<dbReference type="InterPro" id="IPR050643">
    <property type="entry name" value="Periplasmic_pilus_chap"/>
</dbReference>
<proteinExistence type="predicted"/>
<feature type="domain" description="Pili assembly chaperone N-terminal" evidence="2">
    <location>
        <begin position="25"/>
        <end position="138"/>
    </location>
</feature>